<name>A0ABX9PNX6_9GAMM</name>
<evidence type="ECO:0000259" key="1">
    <source>
        <dbReference type="PROSITE" id="PS51782"/>
    </source>
</evidence>
<gene>
    <name evidence="2" type="ORF">CKQ54_22800</name>
</gene>
<dbReference type="Gene3D" id="3.10.350.10">
    <property type="entry name" value="LysM domain"/>
    <property type="match status" value="1"/>
</dbReference>
<dbReference type="PROSITE" id="PS51782">
    <property type="entry name" value="LYSM"/>
    <property type="match status" value="1"/>
</dbReference>
<sequence>MNIFEKVKNIGSELLNDVQKNDTPTPVTKSENVRTYTVKEGDTLSSIAKEFYHQPSQYMRIFEENKEQLTNPDNIAIGQVLRIPE</sequence>
<dbReference type="InterPro" id="IPR018392">
    <property type="entry name" value="LysM"/>
</dbReference>
<comment type="caution">
    <text evidence="2">The sequence shown here is derived from an EMBL/GenBank/DDBJ whole genome shotgun (WGS) entry which is preliminary data.</text>
</comment>
<feature type="domain" description="LysM" evidence="1">
    <location>
        <begin position="34"/>
        <end position="83"/>
    </location>
</feature>
<dbReference type="CDD" id="cd00118">
    <property type="entry name" value="LysM"/>
    <property type="match status" value="1"/>
</dbReference>
<evidence type="ECO:0000313" key="2">
    <source>
        <dbReference type="EMBL" id="RKF66235.1"/>
    </source>
</evidence>
<dbReference type="EMBL" id="NSDJ01000002">
    <property type="protein sequence ID" value="RKF66235.1"/>
    <property type="molecule type" value="Genomic_DNA"/>
</dbReference>
<dbReference type="PANTHER" id="PTHR34700">
    <property type="entry name" value="POTASSIUM BINDING PROTEIN KBP"/>
    <property type="match status" value="1"/>
</dbReference>
<protein>
    <submittedName>
        <fullName evidence="2">Terminase</fullName>
    </submittedName>
</protein>
<keyword evidence="3" id="KW-1185">Reference proteome</keyword>
<dbReference type="RefSeq" id="WP_120162282.1">
    <property type="nucleotide sequence ID" value="NZ_NSDJ01000002.1"/>
</dbReference>
<accession>A0ABX9PNX6</accession>
<reference evidence="2 3" key="1">
    <citation type="submission" date="2017-08" db="EMBL/GenBank/DDBJ databases">
        <title>Comparative genomics of bacteria isolated from necrotic lesions of AOD affected trees.</title>
        <authorList>
            <person name="Doonan J."/>
            <person name="Denman S."/>
            <person name="Mcdonald J.E."/>
        </authorList>
    </citation>
    <scope>NUCLEOTIDE SEQUENCE [LARGE SCALE GENOMIC DNA]</scope>
    <source>
        <strain evidence="2 3">CIP 105588</strain>
    </source>
</reference>
<dbReference type="GeneID" id="302712212"/>
<dbReference type="Proteomes" id="UP000284853">
    <property type="component" value="Unassembled WGS sequence"/>
</dbReference>
<dbReference type="PANTHER" id="PTHR34700:SF8">
    <property type="entry name" value="POTASSIUM BINDING PROTEIN KBP"/>
    <property type="match status" value="1"/>
</dbReference>
<organism evidence="2 3">
    <name type="scientific">Rahnella variigena</name>
    <dbReference type="NCBI Taxonomy" id="574964"/>
    <lineage>
        <taxon>Bacteria</taxon>
        <taxon>Pseudomonadati</taxon>
        <taxon>Pseudomonadota</taxon>
        <taxon>Gammaproteobacteria</taxon>
        <taxon>Enterobacterales</taxon>
        <taxon>Yersiniaceae</taxon>
        <taxon>Rahnella</taxon>
    </lineage>
</organism>
<dbReference type="InterPro" id="IPR052196">
    <property type="entry name" value="Bact_Kbp"/>
</dbReference>
<dbReference type="SUPFAM" id="SSF54106">
    <property type="entry name" value="LysM domain"/>
    <property type="match status" value="1"/>
</dbReference>
<dbReference type="Pfam" id="PF01476">
    <property type="entry name" value="LysM"/>
    <property type="match status" value="1"/>
</dbReference>
<dbReference type="SMART" id="SM00257">
    <property type="entry name" value="LysM"/>
    <property type="match status" value="1"/>
</dbReference>
<dbReference type="InterPro" id="IPR036779">
    <property type="entry name" value="LysM_dom_sf"/>
</dbReference>
<proteinExistence type="predicted"/>
<evidence type="ECO:0000313" key="3">
    <source>
        <dbReference type="Proteomes" id="UP000284853"/>
    </source>
</evidence>